<evidence type="ECO:0000256" key="10">
    <source>
        <dbReference type="SAM" id="MobiDB-lite"/>
    </source>
</evidence>
<comment type="function">
    <text evidence="1">Component of the nexin-dynein regulatory complex (N-DRC), a key regulator of ciliary/flagellar motility which maintains the alignment and integrity of the distal axoneme and regulates microtubule sliding in motile axonemes.</text>
</comment>
<proteinExistence type="inferred from homology"/>
<evidence type="ECO:0000256" key="6">
    <source>
        <dbReference type="ARBA" id="ARBA00022846"/>
    </source>
</evidence>
<evidence type="ECO:0000256" key="9">
    <source>
        <dbReference type="ARBA" id="ARBA00023273"/>
    </source>
</evidence>
<feature type="region of interest" description="Disordered" evidence="10">
    <location>
        <begin position="1010"/>
        <end position="1037"/>
    </location>
</feature>
<keyword evidence="9" id="KW-0966">Cell projection</keyword>
<evidence type="ECO:0000256" key="2">
    <source>
        <dbReference type="ARBA" id="ARBA00004611"/>
    </source>
</evidence>
<keyword evidence="5" id="KW-0963">Cytoplasm</keyword>
<feature type="region of interest" description="Disordered" evidence="10">
    <location>
        <begin position="1503"/>
        <end position="1540"/>
    </location>
</feature>
<comment type="subcellular location">
    <subcellularLocation>
        <location evidence="2">Cytoplasm</location>
        <location evidence="2">Cytoskeleton</location>
        <location evidence="2">Flagellum axoneme</location>
    </subcellularLocation>
</comment>
<feature type="region of interest" description="Disordered" evidence="10">
    <location>
        <begin position="1298"/>
        <end position="1318"/>
    </location>
</feature>
<feature type="compositionally biased region" description="Basic residues" evidence="10">
    <location>
        <begin position="1507"/>
        <end position="1540"/>
    </location>
</feature>
<keyword evidence="7" id="KW-0969">Cilium</keyword>
<gene>
    <name evidence="11" type="ORF">PBIL07802_LOCUS1232</name>
</gene>
<evidence type="ECO:0000313" key="11">
    <source>
        <dbReference type="EMBL" id="CAE0239088.1"/>
    </source>
</evidence>
<dbReference type="EMBL" id="HBIB01001787">
    <property type="protein sequence ID" value="CAE0239088.1"/>
    <property type="molecule type" value="Transcribed_RNA"/>
</dbReference>
<evidence type="ECO:0000256" key="3">
    <source>
        <dbReference type="ARBA" id="ARBA00009071"/>
    </source>
</evidence>
<keyword evidence="6" id="KW-0282">Flagellum</keyword>
<dbReference type="InterPro" id="IPR042815">
    <property type="entry name" value="DRC10"/>
</dbReference>
<comment type="similarity">
    <text evidence="3">Belongs to the DRC10 family.</text>
</comment>
<dbReference type="PROSITE" id="PS50096">
    <property type="entry name" value="IQ"/>
    <property type="match status" value="1"/>
</dbReference>
<name>A0A7S3CW21_9EUKA</name>
<dbReference type="PANTHER" id="PTHR31598:SF1">
    <property type="entry name" value="DYNEIN REGULATORY COMPLEX PROTEIN 10"/>
    <property type="match status" value="1"/>
</dbReference>
<sequence>MLSHSESLGPRAARASIAGDDSVQPLHGFIDEDIAVGLMVSPISVGEAAWACLHSLRLSRPLMVALRGEKGKEAAEKLLQVVCTSLLLPSPPGFSITSSSKAPFEFLYEGDSPGGSMRLGADEASSPYTFTHPLRWFWAVQVDGAISRQFEKVTYKCFFAQSQASKAASHSLSSSLEELEEGQARLLCPSLPANVGAKRTLINMCNTGGLAESGVCRVWGSYGQTLASSEEWKESDEQLRGALAPLLRLLTDFKLCDYRGQVLLVPVECFGGSAGRIEDVLRYTPSSSDEQVKRWQSLYRALLSQRVARAKDGALFPRSSFHPLLGRSGMSSVCEVAEARIRAVVDTFGIALAEMRAMPLADREGGVSVLDLVEKVGNEVPFPPFTSAENKTSLVITYASSSLRHLMGKQVSGRSEAAYRAVESGQTTAVEGEVEEAAAEESERGAEMGARLELEKRKIVCIPLVSGDSPAYGRSASAQRGSGVRLRTFGCLLVCADEEWSEAERQAVESVASLVGTWLALVEQMSLMEALHLISQSGRALHVPAAVSDAITASVSADAYFGSSLETKSIDHDKRWQSRSADAVWARATTKDAANLDLQCAFSPGVSSELQSVKRSVEEKEAELVNTMKGWEGVGESDVQSPIQSAFSYLSAASEEIKLSWDKAMVEVDLPGANKQAEVLMVVSEAKHLLLVKHRLERWLILFGPRWVKDGGKPDGKVDEVSLNIIAGALMLLGGMSMDEDMKVWKAIKVALSIGSGSAAKELLWARLPLFDPTSTDTVKNEKKFNTLRSMMNVCRLKAGSSPLLLTERILYCWLCVCDQIRRCAVHTMSLHSSLSGAERKGGFGVAVDDAIASMVDMRVRYAAEAISVAADTAGRPESVTLQPAVENSFKKPFTASQVLDRAKRPLADKVTLQYAGIDCLPSCPLQVAVDRRTLTSLHRFGVSGASEGLLPIVYPLRSGRPLFLGVAAHAVGGEERAGEGEKRLYFNATFDAAVVARAGRMQSRMLTTVGEKGVGSASRRSVQPSPSDLSSGGGSFLNDMREAGVARREGVAMWLDESLAAMLHLTSDAVLEGEEGEREGVDTLFICGETGNVVLRAGWTRPVPVIHIELLRALVALSESVVERPVSAGMTEDMSTATPFELSVVEGQGQERRHSVTAVKFLSTLRTTLNEAVLLSARPRGGEGEEEEEVTSEAQQVFDAHKSIEVEVETLAAELDEESGFENLEESTEQLRESTKVLVRYLRGNPEMVAKMKKDTAVSTVRFNKIMSGLKELVKRDLQTSVEEAKTRARELKEVEEREKNATREMHKLQKSLTDERKAREKTMAIRNETIKKLQDEIDEIKRATKETVDSLNKRTVELDTADAESFKEREESLTKEINKRREELLNLVTDNQSREDRLRKERREKEENLKTQLEKYDTEMIDLDDQMRKLTTQYTEEKKQLDFYEDYFAKIEKERQSKEAELRRKQEEQERIKQEMEMYVVAAQKIQAVWIGYQTRKYLNEKAKRAGGKKGKGGKKGGKKGGRSKSPKRSKSRGKSPK</sequence>
<dbReference type="PANTHER" id="PTHR31598">
    <property type="entry name" value="IQ DOMAIN-CONTAINING PROTEIN D"/>
    <property type="match status" value="1"/>
</dbReference>
<organism evidence="11">
    <name type="scientific">Palpitomonas bilix</name>
    <dbReference type="NCBI Taxonomy" id="652834"/>
    <lineage>
        <taxon>Eukaryota</taxon>
        <taxon>Eukaryota incertae sedis</taxon>
    </lineage>
</organism>
<evidence type="ECO:0000256" key="4">
    <source>
        <dbReference type="ARBA" id="ARBA00021752"/>
    </source>
</evidence>
<evidence type="ECO:0000256" key="8">
    <source>
        <dbReference type="ARBA" id="ARBA00023212"/>
    </source>
</evidence>
<evidence type="ECO:0000256" key="1">
    <source>
        <dbReference type="ARBA" id="ARBA00003029"/>
    </source>
</evidence>
<accession>A0A7S3CW21</accession>
<evidence type="ECO:0000256" key="5">
    <source>
        <dbReference type="ARBA" id="ARBA00022490"/>
    </source>
</evidence>
<feature type="compositionally biased region" description="Polar residues" evidence="10">
    <location>
        <begin position="1019"/>
        <end position="1030"/>
    </location>
</feature>
<evidence type="ECO:0000256" key="7">
    <source>
        <dbReference type="ARBA" id="ARBA00023069"/>
    </source>
</evidence>
<keyword evidence="8" id="KW-0206">Cytoskeleton</keyword>
<reference evidence="11" key="1">
    <citation type="submission" date="2021-01" db="EMBL/GenBank/DDBJ databases">
        <authorList>
            <person name="Corre E."/>
            <person name="Pelletier E."/>
            <person name="Niang G."/>
            <person name="Scheremetjew M."/>
            <person name="Finn R."/>
            <person name="Kale V."/>
            <person name="Holt S."/>
            <person name="Cochrane G."/>
            <person name="Meng A."/>
            <person name="Brown T."/>
            <person name="Cohen L."/>
        </authorList>
    </citation>
    <scope>NUCLEOTIDE SEQUENCE</scope>
    <source>
        <strain evidence="11">NIES-2562</strain>
    </source>
</reference>
<protein>
    <recommendedName>
        <fullName evidence="4">Dynein regulatory complex protein 10</fullName>
    </recommendedName>
</protein>